<name>A0A6P2CTY8_9BACT</name>
<gene>
    <name evidence="1" type="ORF">SOIL9_51060</name>
</gene>
<proteinExistence type="predicted"/>
<dbReference type="KEGG" id="gms:SOIL9_51060"/>
<sequence>MTTTILAVIALSGSLVPAAKPEFQAQTDYSQALRQAAAEGKPMAVLIGNGNAFAKVMGDAALPEATAKLLRDKFVCVTVDVSTAAGKELAGQFQLTDGLVISSAGGTHQALRQSGSISTSDLTKHTATFANATGTPATTVTVGAPYTVYPAGYSPVYRGTVIQGGCSGGSCGTVIQGCSGGSCGTVIQGGYSFPSIGSCPNGRCPTPR</sequence>
<dbReference type="EMBL" id="LR593886">
    <property type="protein sequence ID" value="VTR92608.1"/>
    <property type="molecule type" value="Genomic_DNA"/>
</dbReference>
<organism evidence="1 2">
    <name type="scientific">Gemmata massiliana</name>
    <dbReference type="NCBI Taxonomy" id="1210884"/>
    <lineage>
        <taxon>Bacteria</taxon>
        <taxon>Pseudomonadati</taxon>
        <taxon>Planctomycetota</taxon>
        <taxon>Planctomycetia</taxon>
        <taxon>Gemmatales</taxon>
        <taxon>Gemmataceae</taxon>
        <taxon>Gemmata</taxon>
    </lineage>
</organism>
<dbReference type="RefSeq" id="WP_162665773.1">
    <property type="nucleotide sequence ID" value="NZ_LR593886.1"/>
</dbReference>
<protein>
    <submittedName>
        <fullName evidence="1">Uncharacterized protein</fullName>
    </submittedName>
</protein>
<accession>A0A6P2CTY8</accession>
<reference evidence="1 2" key="1">
    <citation type="submission" date="2019-05" db="EMBL/GenBank/DDBJ databases">
        <authorList>
            <consortium name="Science for Life Laboratories"/>
        </authorList>
    </citation>
    <scope>NUCLEOTIDE SEQUENCE [LARGE SCALE GENOMIC DNA]</scope>
    <source>
        <strain evidence="1">Soil9</strain>
    </source>
</reference>
<dbReference type="AlphaFoldDB" id="A0A6P2CTY8"/>
<evidence type="ECO:0000313" key="1">
    <source>
        <dbReference type="EMBL" id="VTR92608.1"/>
    </source>
</evidence>
<evidence type="ECO:0000313" key="2">
    <source>
        <dbReference type="Proteomes" id="UP000464178"/>
    </source>
</evidence>
<keyword evidence="2" id="KW-1185">Reference proteome</keyword>
<dbReference type="Proteomes" id="UP000464178">
    <property type="component" value="Chromosome"/>
</dbReference>